<evidence type="ECO:0000313" key="6">
    <source>
        <dbReference type="Proteomes" id="UP000093432"/>
    </source>
</evidence>
<evidence type="ECO:0000259" key="4">
    <source>
        <dbReference type="PROSITE" id="PS01124"/>
    </source>
</evidence>
<dbReference type="Pfam" id="PF12833">
    <property type="entry name" value="HTH_18"/>
    <property type="match status" value="1"/>
</dbReference>
<dbReference type="KEGG" id="carh:EGY05_15985"/>
<dbReference type="InterPro" id="IPR011051">
    <property type="entry name" value="RmlC_Cupin_sf"/>
</dbReference>
<dbReference type="InterPro" id="IPR018060">
    <property type="entry name" value="HTH_AraC"/>
</dbReference>
<dbReference type="RefSeq" id="WP_065398891.1">
    <property type="nucleotide sequence ID" value="NZ_CP033811.1"/>
</dbReference>
<dbReference type="PANTHER" id="PTHR43280:SF32">
    <property type="entry name" value="TRANSCRIPTIONAL REGULATORY PROTEIN"/>
    <property type="match status" value="1"/>
</dbReference>
<sequence length="264" mass="30726">MIEIRKYSNQEVHPEPRRVIKYTLFWCHNGSAEILIDENIFMLKTGHAVTITSGQFHQLRSVEGELTALEFTLDFFSKSDSDIELIFHNGLFCHFGMNEMIRVHNSSLFSEILSRIEKEIHEKPYQYLISTHALVELLLVEINRSKIANGDEIWKPDALFLQFLESVRDHFSHNYQLSHFADLLGTTEAKLNEVSKLHTNKTAQNVIYSLTVSEAKRLLLYEKLTVKEIAYRLGFNDPFYFSNFFKKHTSKSPKDYQKAIITSS</sequence>
<dbReference type="SMART" id="SM00342">
    <property type="entry name" value="HTH_ARAC"/>
    <property type="match status" value="1"/>
</dbReference>
<dbReference type="PANTHER" id="PTHR43280">
    <property type="entry name" value="ARAC-FAMILY TRANSCRIPTIONAL REGULATOR"/>
    <property type="match status" value="1"/>
</dbReference>
<dbReference type="PROSITE" id="PS01124">
    <property type="entry name" value="HTH_ARAC_FAMILY_2"/>
    <property type="match status" value="1"/>
</dbReference>
<proteinExistence type="predicted"/>
<evidence type="ECO:0000256" key="1">
    <source>
        <dbReference type="ARBA" id="ARBA00023015"/>
    </source>
</evidence>
<protein>
    <submittedName>
        <fullName evidence="5">Transcriptional regulator</fullName>
    </submittedName>
</protein>
<dbReference type="Proteomes" id="UP000093432">
    <property type="component" value="Unassembled WGS sequence"/>
</dbReference>
<dbReference type="EMBL" id="MAYG01000001">
    <property type="protein sequence ID" value="OCA74909.1"/>
    <property type="molecule type" value="Genomic_DNA"/>
</dbReference>
<keyword evidence="1" id="KW-0805">Transcription regulation</keyword>
<evidence type="ECO:0000256" key="3">
    <source>
        <dbReference type="ARBA" id="ARBA00023163"/>
    </source>
</evidence>
<dbReference type="SUPFAM" id="SSF46689">
    <property type="entry name" value="Homeodomain-like"/>
    <property type="match status" value="1"/>
</dbReference>
<name>A0A1B8ZTL0_9FLAO</name>
<dbReference type="GO" id="GO:0043565">
    <property type="term" value="F:sequence-specific DNA binding"/>
    <property type="evidence" value="ECO:0007669"/>
    <property type="project" value="InterPro"/>
</dbReference>
<keyword evidence="2" id="KW-0238">DNA-binding</keyword>
<feature type="domain" description="HTH araC/xylS-type" evidence="4">
    <location>
        <begin position="161"/>
        <end position="259"/>
    </location>
</feature>
<evidence type="ECO:0000313" key="5">
    <source>
        <dbReference type="EMBL" id="OCA74909.1"/>
    </source>
</evidence>
<gene>
    <name evidence="5" type="ORF">BBI00_11455</name>
</gene>
<reference evidence="6" key="1">
    <citation type="submission" date="2016-07" db="EMBL/GenBank/DDBJ databases">
        <authorList>
            <person name="Florea S."/>
            <person name="Webb J.S."/>
            <person name="Jaromczyk J."/>
            <person name="Schardl C.L."/>
        </authorList>
    </citation>
    <scope>NUCLEOTIDE SEQUENCE [LARGE SCALE GENOMIC DNA]</scope>
    <source>
        <strain evidence="6">CC-VM-7</strain>
    </source>
</reference>
<dbReference type="InterPro" id="IPR020449">
    <property type="entry name" value="Tscrpt_reg_AraC-type_HTH"/>
</dbReference>
<dbReference type="SUPFAM" id="SSF51182">
    <property type="entry name" value="RmlC-like cupins"/>
    <property type="match status" value="1"/>
</dbReference>
<dbReference type="Gene3D" id="1.10.10.60">
    <property type="entry name" value="Homeodomain-like"/>
    <property type="match status" value="1"/>
</dbReference>
<dbReference type="GO" id="GO:0003700">
    <property type="term" value="F:DNA-binding transcription factor activity"/>
    <property type="evidence" value="ECO:0007669"/>
    <property type="project" value="InterPro"/>
</dbReference>
<organism evidence="5 6">
    <name type="scientific">Chryseobacterium arthrosphaerae</name>
    <dbReference type="NCBI Taxonomy" id="651561"/>
    <lineage>
        <taxon>Bacteria</taxon>
        <taxon>Pseudomonadati</taxon>
        <taxon>Bacteroidota</taxon>
        <taxon>Flavobacteriia</taxon>
        <taxon>Flavobacteriales</taxon>
        <taxon>Weeksellaceae</taxon>
        <taxon>Chryseobacterium group</taxon>
        <taxon>Chryseobacterium</taxon>
    </lineage>
</organism>
<keyword evidence="3" id="KW-0804">Transcription</keyword>
<dbReference type="InterPro" id="IPR009057">
    <property type="entry name" value="Homeodomain-like_sf"/>
</dbReference>
<evidence type="ECO:0000256" key="2">
    <source>
        <dbReference type="ARBA" id="ARBA00023125"/>
    </source>
</evidence>
<accession>A0A1B8ZTL0</accession>
<dbReference type="STRING" id="651561.BBI00_11455"/>
<dbReference type="AlphaFoldDB" id="A0A1B8ZTL0"/>
<dbReference type="PRINTS" id="PR00032">
    <property type="entry name" value="HTHARAC"/>
</dbReference>
<dbReference type="OrthoDB" id="1096411at2"/>
<comment type="caution">
    <text evidence="5">The sequence shown here is derived from an EMBL/GenBank/DDBJ whole genome shotgun (WGS) entry which is preliminary data.</text>
</comment>